<evidence type="ECO:0000256" key="12">
    <source>
        <dbReference type="RuleBase" id="RU000304"/>
    </source>
</evidence>
<dbReference type="Gene3D" id="1.10.510.10">
    <property type="entry name" value="Transferase(Phosphotransferase) domain 1"/>
    <property type="match status" value="1"/>
</dbReference>
<evidence type="ECO:0000256" key="5">
    <source>
        <dbReference type="ARBA" id="ARBA00022679"/>
    </source>
</evidence>
<feature type="compositionally biased region" description="Low complexity" evidence="13">
    <location>
        <begin position="1"/>
        <end position="28"/>
    </location>
</feature>
<evidence type="ECO:0000313" key="15">
    <source>
        <dbReference type="EMBL" id="KJE96235.1"/>
    </source>
</evidence>
<dbReference type="PANTHER" id="PTHR24349">
    <property type="entry name" value="SERINE/THREONINE-PROTEIN KINASE"/>
    <property type="match status" value="1"/>
</dbReference>
<dbReference type="InterPro" id="IPR017441">
    <property type="entry name" value="Protein_kinase_ATP_BS"/>
</dbReference>
<keyword evidence="16" id="KW-1185">Reference proteome</keyword>
<feature type="region of interest" description="Disordered" evidence="13">
    <location>
        <begin position="1"/>
        <end position="40"/>
    </location>
</feature>
<evidence type="ECO:0000256" key="9">
    <source>
        <dbReference type="ARBA" id="ARBA00047899"/>
    </source>
</evidence>
<dbReference type="InterPro" id="IPR050205">
    <property type="entry name" value="CDPK_Ser/Thr_kinases"/>
</dbReference>
<feature type="domain" description="Protein kinase" evidence="14">
    <location>
        <begin position="51"/>
        <end position="314"/>
    </location>
</feature>
<dbReference type="AlphaFoldDB" id="A0A0D2WUC0"/>
<sequence>MPGAAAAAAAAAGGQAQPQAQTQAQGQQLHLSHGNQRHLTPKLNPIEEDYSITDVTLGVGVHGKVRRCVHRVSMRSYALKVLDDRPRSRREIDLHWRCCGHPNIVDIIDVYENAVNGSKKLFLVMELMAGGELFEHIQKKTHFTEHEASLIMRKITSATRHIHSLNLAHRDLKPENLLFKDTTETSEIKLTDFGFAKEVDDAGLKTPCYTPYYVAPEILRAEAKSTATYDKSCDMWSLGVILYILLAGYPPFYSEGGQNISPGMKKRIRAGQYDFPAEEWGQVSPSVKQLIKQLLDTDPSKRITIEQMWRHPWISGSMEVPHTPLLTPKILQFETNLTDTKEEMSHALASLRVDNGIQIKPLPSAASALLARRQK</sequence>
<dbReference type="Proteomes" id="UP000008743">
    <property type="component" value="Unassembled WGS sequence"/>
</dbReference>
<proteinExistence type="inferred from homology"/>
<dbReference type="STRING" id="595528.A0A0D2WUC0"/>
<keyword evidence="6 11" id="KW-0547">Nucleotide-binding</keyword>
<evidence type="ECO:0000259" key="14">
    <source>
        <dbReference type="PROSITE" id="PS50011"/>
    </source>
</evidence>
<evidence type="ECO:0000256" key="11">
    <source>
        <dbReference type="PROSITE-ProRule" id="PRU10141"/>
    </source>
</evidence>
<dbReference type="Gene3D" id="3.30.200.20">
    <property type="entry name" value="Phosphorylase Kinase, domain 1"/>
    <property type="match status" value="1"/>
</dbReference>
<comment type="catalytic activity">
    <reaction evidence="10">
        <text>L-seryl-[protein] + ATP = O-phospho-L-seryl-[protein] + ADP + H(+)</text>
        <dbReference type="Rhea" id="RHEA:17989"/>
        <dbReference type="Rhea" id="RHEA-COMP:9863"/>
        <dbReference type="Rhea" id="RHEA-COMP:11604"/>
        <dbReference type="ChEBI" id="CHEBI:15378"/>
        <dbReference type="ChEBI" id="CHEBI:29999"/>
        <dbReference type="ChEBI" id="CHEBI:30616"/>
        <dbReference type="ChEBI" id="CHEBI:83421"/>
        <dbReference type="ChEBI" id="CHEBI:456216"/>
        <dbReference type="EC" id="2.7.11.1"/>
    </reaction>
</comment>
<dbReference type="InterPro" id="IPR011009">
    <property type="entry name" value="Kinase-like_dom_sf"/>
</dbReference>
<dbReference type="InterPro" id="IPR027442">
    <property type="entry name" value="MAPKAPK_C"/>
</dbReference>
<gene>
    <name evidence="15" type="ORF">CAOG_008994</name>
</gene>
<keyword evidence="4" id="KW-0597">Phosphoprotein</keyword>
<evidence type="ECO:0000256" key="3">
    <source>
        <dbReference type="ARBA" id="ARBA00022527"/>
    </source>
</evidence>
<evidence type="ECO:0000256" key="10">
    <source>
        <dbReference type="ARBA" id="ARBA00048679"/>
    </source>
</evidence>
<name>A0A0D2WUC0_CAPO3</name>
<dbReference type="PROSITE" id="PS00107">
    <property type="entry name" value="PROTEIN_KINASE_ATP"/>
    <property type="match status" value="1"/>
</dbReference>
<dbReference type="OrthoDB" id="40902at2759"/>
<evidence type="ECO:0000256" key="2">
    <source>
        <dbReference type="ARBA" id="ARBA00012513"/>
    </source>
</evidence>
<dbReference type="PhylomeDB" id="A0A0D2WUC0"/>
<feature type="binding site" evidence="11">
    <location>
        <position position="80"/>
    </location>
    <ligand>
        <name>ATP</name>
        <dbReference type="ChEBI" id="CHEBI:30616"/>
    </ligand>
</feature>
<reference evidence="16" key="1">
    <citation type="submission" date="2011-02" db="EMBL/GenBank/DDBJ databases">
        <title>The Genome Sequence of Capsaspora owczarzaki ATCC 30864.</title>
        <authorList>
            <person name="Russ C."/>
            <person name="Cuomo C."/>
            <person name="Burger G."/>
            <person name="Gray M.W."/>
            <person name="Holland P.W.H."/>
            <person name="King N."/>
            <person name="Lang F.B.F."/>
            <person name="Roger A.J."/>
            <person name="Ruiz-Trillo I."/>
            <person name="Young S.K."/>
            <person name="Zeng Q."/>
            <person name="Gargeya S."/>
            <person name="Alvarado L."/>
            <person name="Berlin A."/>
            <person name="Chapman S.B."/>
            <person name="Chen Z."/>
            <person name="Freedman E."/>
            <person name="Gellesch M."/>
            <person name="Goldberg J."/>
            <person name="Griggs A."/>
            <person name="Gujja S."/>
            <person name="Heilman E."/>
            <person name="Heiman D."/>
            <person name="Howarth C."/>
            <person name="Mehta T."/>
            <person name="Neiman D."/>
            <person name="Pearson M."/>
            <person name="Roberts A."/>
            <person name="Saif S."/>
            <person name="Shea T."/>
            <person name="Shenoy N."/>
            <person name="Sisk P."/>
            <person name="Stolte C."/>
            <person name="Sykes S."/>
            <person name="White J."/>
            <person name="Yandava C."/>
            <person name="Haas B."/>
            <person name="Nusbaum C."/>
            <person name="Birren B."/>
        </authorList>
    </citation>
    <scope>NUCLEOTIDE SEQUENCE</scope>
    <source>
        <strain evidence="16">ATCC 30864</strain>
    </source>
</reference>
<evidence type="ECO:0000256" key="6">
    <source>
        <dbReference type="ARBA" id="ARBA00022741"/>
    </source>
</evidence>
<keyword evidence="7 15" id="KW-0418">Kinase</keyword>
<keyword evidence="8 11" id="KW-0067">ATP-binding</keyword>
<comment type="similarity">
    <text evidence="1">Belongs to the protein kinase superfamily. CAMK Ser/Thr protein kinase family.</text>
</comment>
<dbReference type="SMART" id="SM00220">
    <property type="entry name" value="S_TKc"/>
    <property type="match status" value="1"/>
</dbReference>
<comment type="catalytic activity">
    <reaction evidence="9">
        <text>L-threonyl-[protein] + ATP = O-phospho-L-threonyl-[protein] + ADP + H(+)</text>
        <dbReference type="Rhea" id="RHEA:46608"/>
        <dbReference type="Rhea" id="RHEA-COMP:11060"/>
        <dbReference type="Rhea" id="RHEA-COMP:11605"/>
        <dbReference type="ChEBI" id="CHEBI:15378"/>
        <dbReference type="ChEBI" id="CHEBI:30013"/>
        <dbReference type="ChEBI" id="CHEBI:30616"/>
        <dbReference type="ChEBI" id="CHEBI:61977"/>
        <dbReference type="ChEBI" id="CHEBI:456216"/>
        <dbReference type="EC" id="2.7.11.1"/>
    </reaction>
</comment>
<keyword evidence="3 12" id="KW-0723">Serine/threonine-protein kinase</keyword>
<dbReference type="PROSITE" id="PS50011">
    <property type="entry name" value="PROTEIN_KINASE_DOM"/>
    <property type="match status" value="1"/>
</dbReference>
<dbReference type="InParanoid" id="A0A0D2WUC0"/>
<dbReference type="Pfam" id="PF00069">
    <property type="entry name" value="Pkinase"/>
    <property type="match status" value="1"/>
</dbReference>
<keyword evidence="5" id="KW-0808">Transferase</keyword>
<evidence type="ECO:0000256" key="8">
    <source>
        <dbReference type="ARBA" id="ARBA00022840"/>
    </source>
</evidence>
<dbReference type="RefSeq" id="XP_011270672.1">
    <property type="nucleotide sequence ID" value="XM_011272370.1"/>
</dbReference>
<dbReference type="PROSITE" id="PS00108">
    <property type="entry name" value="PROTEIN_KINASE_ST"/>
    <property type="match status" value="1"/>
</dbReference>
<dbReference type="FunFam" id="1.10.510.10:FF:000157">
    <property type="entry name" value="Ribosomal protein S6 kinase"/>
    <property type="match status" value="1"/>
</dbReference>
<dbReference type="InterPro" id="IPR008271">
    <property type="entry name" value="Ser/Thr_kinase_AS"/>
</dbReference>
<dbReference type="EMBL" id="KE346370">
    <property type="protein sequence ID" value="KJE96235.1"/>
    <property type="molecule type" value="Genomic_DNA"/>
</dbReference>
<dbReference type="InterPro" id="IPR000719">
    <property type="entry name" value="Prot_kinase_dom"/>
</dbReference>
<evidence type="ECO:0000256" key="7">
    <source>
        <dbReference type="ARBA" id="ARBA00022777"/>
    </source>
</evidence>
<dbReference type="eggNOG" id="KOG0604">
    <property type="taxonomic scope" value="Eukaryota"/>
</dbReference>
<dbReference type="SUPFAM" id="SSF56112">
    <property type="entry name" value="Protein kinase-like (PK-like)"/>
    <property type="match status" value="1"/>
</dbReference>
<dbReference type="GO" id="GO:0005524">
    <property type="term" value="F:ATP binding"/>
    <property type="evidence" value="ECO:0007669"/>
    <property type="project" value="UniProtKB-UniRule"/>
</dbReference>
<accession>A0A0D2WUC0</accession>
<evidence type="ECO:0000256" key="4">
    <source>
        <dbReference type="ARBA" id="ARBA00022553"/>
    </source>
</evidence>
<evidence type="ECO:0000313" key="16">
    <source>
        <dbReference type="Proteomes" id="UP000008743"/>
    </source>
</evidence>
<dbReference type="Gene3D" id="4.10.1170.10">
    <property type="entry name" value="MAP kinase activated protein kinase 2"/>
    <property type="match status" value="1"/>
</dbReference>
<dbReference type="GO" id="GO:0004674">
    <property type="term" value="F:protein serine/threonine kinase activity"/>
    <property type="evidence" value="ECO:0007669"/>
    <property type="project" value="UniProtKB-KW"/>
</dbReference>
<protein>
    <recommendedName>
        <fullName evidence="2">non-specific serine/threonine protein kinase</fullName>
        <ecNumber evidence="2">2.7.11.1</ecNumber>
    </recommendedName>
</protein>
<evidence type="ECO:0000256" key="1">
    <source>
        <dbReference type="ARBA" id="ARBA00006692"/>
    </source>
</evidence>
<dbReference type="FunFam" id="3.30.200.20:FF:000156">
    <property type="entry name" value="MAP kinase-activated protein kinase 3"/>
    <property type="match status" value="1"/>
</dbReference>
<dbReference type="EC" id="2.7.11.1" evidence="2"/>
<evidence type="ECO:0000256" key="13">
    <source>
        <dbReference type="SAM" id="MobiDB-lite"/>
    </source>
</evidence>
<organism evidence="15 16">
    <name type="scientific">Capsaspora owczarzaki (strain ATCC 30864)</name>
    <dbReference type="NCBI Taxonomy" id="595528"/>
    <lineage>
        <taxon>Eukaryota</taxon>
        <taxon>Filasterea</taxon>
        <taxon>Capsaspora</taxon>
    </lineage>
</organism>